<dbReference type="PROSITE" id="PS50250">
    <property type="entry name" value="PCI"/>
    <property type="match status" value="1"/>
</dbReference>
<dbReference type="EMBL" id="JBBJBU010000001">
    <property type="protein sequence ID" value="KAK7208451.1"/>
    <property type="molecule type" value="Genomic_DNA"/>
</dbReference>
<dbReference type="InterPro" id="IPR045107">
    <property type="entry name" value="SAC3/GANP/THP3"/>
</dbReference>
<feature type="region of interest" description="Disordered" evidence="1">
    <location>
        <begin position="125"/>
        <end position="242"/>
    </location>
</feature>
<dbReference type="PANTHER" id="PTHR12436:SF4">
    <property type="entry name" value="LEUKOCYTE RECEPTOR CLUSTER MEMBER 8"/>
    <property type="match status" value="1"/>
</dbReference>
<evidence type="ECO:0000259" key="2">
    <source>
        <dbReference type="PROSITE" id="PS50250"/>
    </source>
</evidence>
<evidence type="ECO:0000313" key="3">
    <source>
        <dbReference type="EMBL" id="KAK7208451.1"/>
    </source>
</evidence>
<feature type="domain" description="PCI" evidence="2">
    <location>
        <begin position="340"/>
        <end position="506"/>
    </location>
</feature>
<proteinExistence type="predicted"/>
<feature type="compositionally biased region" description="Low complexity" evidence="1">
    <location>
        <begin position="34"/>
        <end position="75"/>
    </location>
</feature>
<dbReference type="RefSeq" id="XP_064771484.1">
    <property type="nucleotide sequence ID" value="XM_064915161.1"/>
</dbReference>
<dbReference type="Gene3D" id="1.25.40.990">
    <property type="match status" value="1"/>
</dbReference>
<accession>A0ABR1FEZ1</accession>
<gene>
    <name evidence="3" type="ORF">BZA70DRAFT_51045</name>
</gene>
<dbReference type="PANTHER" id="PTHR12436">
    <property type="entry name" value="80 KDA MCM3-ASSOCIATED PROTEIN"/>
    <property type="match status" value="1"/>
</dbReference>
<feature type="compositionally biased region" description="Basic and acidic residues" evidence="1">
    <location>
        <begin position="140"/>
        <end position="153"/>
    </location>
</feature>
<reference evidence="3 4" key="1">
    <citation type="submission" date="2024-03" db="EMBL/GenBank/DDBJ databases">
        <title>Genome-scale model development and genomic sequencing of the oleaginous clade Lipomyces.</title>
        <authorList>
            <consortium name="Lawrence Berkeley National Laboratory"/>
            <person name="Czajka J.J."/>
            <person name="Han Y."/>
            <person name="Kim J."/>
            <person name="Mondo S.J."/>
            <person name="Hofstad B.A."/>
            <person name="Robles A."/>
            <person name="Haridas S."/>
            <person name="Riley R."/>
            <person name="LaButti K."/>
            <person name="Pangilinan J."/>
            <person name="Andreopoulos W."/>
            <person name="Lipzen A."/>
            <person name="Yan J."/>
            <person name="Wang M."/>
            <person name="Ng V."/>
            <person name="Grigoriev I.V."/>
            <person name="Spatafora J.W."/>
            <person name="Magnuson J.K."/>
            <person name="Baker S.E."/>
            <person name="Pomraning K.R."/>
        </authorList>
    </citation>
    <scope>NUCLEOTIDE SEQUENCE [LARGE SCALE GENOMIC DNA]</scope>
    <source>
        <strain evidence="3 4">Phaff 52-87</strain>
    </source>
</reference>
<evidence type="ECO:0000313" key="4">
    <source>
        <dbReference type="Proteomes" id="UP001498771"/>
    </source>
</evidence>
<feature type="region of interest" description="Disordered" evidence="1">
    <location>
        <begin position="1"/>
        <end position="78"/>
    </location>
</feature>
<dbReference type="Pfam" id="PF03399">
    <property type="entry name" value="SAC3_GANP"/>
    <property type="match status" value="1"/>
</dbReference>
<feature type="compositionally biased region" description="Polar residues" evidence="1">
    <location>
        <begin position="17"/>
        <end position="33"/>
    </location>
</feature>
<sequence length="519" mass="58733">MSAPPWSRSKFDKPSFGTVNVSKSIKTSATVPKTSNTSSFTPSSSSSSSTSATAAETTSSSRGNGGAAAAAGSNAWPPSLKEYVGRCFTAFPPSQRPMMEVNLKKIISAALDSGAIWTIDWDKQPLPIEPESNDDDMEDRLEALRGNRDKDTAMSDAPLTTEQTTKRKATKRSAKWDQPPSDDYSPPPPSPTIKKKKIDLSTRFVMSEEDKAKKESRARRFHSDSHENTATPTPPPPSFGADQLYISDGVPEVFVGRCQKLEKRYLRLTSAPDPETVRPLPVLKQALELLKQKWREEKNYAYICDQFKSMRQDLTVQLIQNEFTVNVYEIHARIALERGDLGEYNQCQTQLRALYEKGIPGHPEEFLAYRILYFLHTRNQSDMNELLTELTEKEKENEAVMHALAVRTALTDSDYHTLMKLYMNAPNMGGYVMDSFIDRERLLALEIICKAFRPEIGLDYLTVELGFESEEECLEFMQRNSIIEHFDSKTRRLRTKEAYPVVMYNRMAAFKKIDIKGQL</sequence>
<dbReference type="Proteomes" id="UP001498771">
    <property type="component" value="Unassembled WGS sequence"/>
</dbReference>
<evidence type="ECO:0000256" key="1">
    <source>
        <dbReference type="SAM" id="MobiDB-lite"/>
    </source>
</evidence>
<feature type="compositionally biased region" description="Basic and acidic residues" evidence="1">
    <location>
        <begin position="206"/>
        <end position="215"/>
    </location>
</feature>
<dbReference type="InterPro" id="IPR000717">
    <property type="entry name" value="PCI_dom"/>
</dbReference>
<protein>
    <submittedName>
        <fullName evidence="3">SAC3/GANP/Nin1/mts3/eIF-3 p25 family-domain-containing protein</fullName>
    </submittedName>
</protein>
<dbReference type="GeneID" id="90040673"/>
<dbReference type="InterPro" id="IPR005062">
    <property type="entry name" value="SAC3/GANP/THP3_conserved"/>
</dbReference>
<comment type="caution">
    <text evidence="3">The sequence shown here is derived from an EMBL/GenBank/DDBJ whole genome shotgun (WGS) entry which is preliminary data.</text>
</comment>
<name>A0ABR1FEZ1_9ASCO</name>
<organism evidence="3 4">
    <name type="scientific">Myxozyma melibiosi</name>
    <dbReference type="NCBI Taxonomy" id="54550"/>
    <lineage>
        <taxon>Eukaryota</taxon>
        <taxon>Fungi</taxon>
        <taxon>Dikarya</taxon>
        <taxon>Ascomycota</taxon>
        <taxon>Saccharomycotina</taxon>
        <taxon>Lipomycetes</taxon>
        <taxon>Lipomycetales</taxon>
        <taxon>Lipomycetaceae</taxon>
        <taxon>Myxozyma</taxon>
    </lineage>
</organism>
<keyword evidence="4" id="KW-1185">Reference proteome</keyword>